<dbReference type="KEGG" id="hcv:FTV88_1324"/>
<sequence>MLFPFMTTFLDLILLFSTEIFDGFLKTACLELCYPYKGSQ</sequence>
<proteinExistence type="predicted"/>
<protein>
    <submittedName>
        <fullName evidence="1">Uncharacterized protein</fullName>
    </submittedName>
</protein>
<name>A0A5Q2MZL1_9FIRM</name>
<organism evidence="1 2">
    <name type="scientific">Heliorestis convoluta</name>
    <dbReference type="NCBI Taxonomy" id="356322"/>
    <lineage>
        <taxon>Bacteria</taxon>
        <taxon>Bacillati</taxon>
        <taxon>Bacillota</taxon>
        <taxon>Clostridia</taxon>
        <taxon>Eubacteriales</taxon>
        <taxon>Heliobacteriaceae</taxon>
        <taxon>Heliorestis</taxon>
    </lineage>
</organism>
<evidence type="ECO:0000313" key="2">
    <source>
        <dbReference type="Proteomes" id="UP000366051"/>
    </source>
</evidence>
<gene>
    <name evidence="1" type="ORF">FTV88_1324</name>
</gene>
<keyword evidence="2" id="KW-1185">Reference proteome</keyword>
<reference evidence="2" key="1">
    <citation type="submission" date="2019-11" db="EMBL/GenBank/DDBJ databases">
        <title>Genome sequence of Heliorestis convoluta strain HH, an alkaliphilic and minimalistic phototrophic bacterium from a soda lake in Egypt.</title>
        <authorList>
            <person name="Dewey E.D."/>
            <person name="Stokes L.M."/>
            <person name="Burchell B.M."/>
            <person name="Shaffer K.N."/>
            <person name="Huntington A.M."/>
            <person name="Baker J.M."/>
            <person name="Nadendla S."/>
            <person name="Giglio M.G."/>
            <person name="Touchman J.W."/>
            <person name="Blankenship R.E."/>
            <person name="Madigan M.T."/>
            <person name="Sattley W.M."/>
        </authorList>
    </citation>
    <scope>NUCLEOTIDE SEQUENCE [LARGE SCALE GENOMIC DNA]</scope>
    <source>
        <strain evidence="2">HH</strain>
    </source>
</reference>
<dbReference type="EMBL" id="CP045875">
    <property type="protein sequence ID" value="QGG47471.1"/>
    <property type="molecule type" value="Genomic_DNA"/>
</dbReference>
<dbReference type="Proteomes" id="UP000366051">
    <property type="component" value="Chromosome"/>
</dbReference>
<accession>A0A5Q2MZL1</accession>
<dbReference type="AlphaFoldDB" id="A0A5Q2MZL1"/>
<evidence type="ECO:0000313" key="1">
    <source>
        <dbReference type="EMBL" id="QGG47471.1"/>
    </source>
</evidence>